<dbReference type="Proteomes" id="UP000595703">
    <property type="component" value="Chromosome"/>
</dbReference>
<keyword evidence="6" id="KW-0547">Nucleotide-binding</keyword>
<keyword evidence="9" id="KW-0472">Membrane</keyword>
<dbReference type="GO" id="GO:0016887">
    <property type="term" value="F:ATP hydrolysis activity"/>
    <property type="evidence" value="ECO:0007669"/>
    <property type="project" value="InterPro"/>
</dbReference>
<accession>A0A7U3UZ00</accession>
<protein>
    <submittedName>
        <fullName evidence="12">Putative ABC transporter ATP-binding protein</fullName>
    </submittedName>
</protein>
<feature type="compositionally biased region" description="Low complexity" evidence="10">
    <location>
        <begin position="27"/>
        <end position="45"/>
    </location>
</feature>
<evidence type="ECO:0000256" key="4">
    <source>
        <dbReference type="ARBA" id="ARBA00022475"/>
    </source>
</evidence>
<reference evidence="12 13" key="1">
    <citation type="journal article" date="2010" name="J. Bacteriol.">
        <title>Biochemical characterization of a novel indole prenyltransferase from Streptomyces sp. SN-593.</title>
        <authorList>
            <person name="Takahashi S."/>
            <person name="Takagi H."/>
            <person name="Toyoda A."/>
            <person name="Uramoto M."/>
            <person name="Nogawa T."/>
            <person name="Ueki M."/>
            <person name="Sakaki Y."/>
            <person name="Osada H."/>
        </authorList>
    </citation>
    <scope>NUCLEOTIDE SEQUENCE [LARGE SCALE GENOMIC DNA]</scope>
    <source>
        <strain evidence="12 13">SN-593</strain>
    </source>
</reference>
<evidence type="ECO:0000313" key="13">
    <source>
        <dbReference type="Proteomes" id="UP000595703"/>
    </source>
</evidence>
<name>A0A7U3UZ00_9ACTN</name>
<evidence type="ECO:0000313" key="12">
    <source>
        <dbReference type="EMBL" id="BBB01194.1"/>
    </source>
</evidence>
<evidence type="ECO:0000259" key="11">
    <source>
        <dbReference type="PROSITE" id="PS50893"/>
    </source>
</evidence>
<sequence length="387" mass="40056">MTAPSQNLSAPARTPVPAGPAASGDLPAAASEPSEPSAAPSAGPADGAAVLKVADLHITDRATDREIVHGVSFELTPGKAVGVVGESGSGKTLTCRAALGILPAHFEISAGSVEIAGTDAATLTPQQWTALRGATISAVFQDPASYLNPSIKVGAQIAEVVRAKKGLGRRPARQRALELLRAVHLRDPELVYGQYTYELSGGMLQRVLIAAAIAAGPRVLIADEATTALDVTVQAEILDLLSDLRQRTGLALVVVSHDLAVVAQTCDEVLVMRQGEVVEHGPTREVLHAPRHAYTRLLVAEHETYGLDRFRTAQDTGSAQDTEAAQDAPPGDGPHHADDANGPRTAARPTAPTDPGPSTGVTDSPTRPTAPTRPTQSTAPAQPKEAS</sequence>
<feature type="compositionally biased region" description="Polar residues" evidence="10">
    <location>
        <begin position="314"/>
        <end position="323"/>
    </location>
</feature>
<evidence type="ECO:0000256" key="7">
    <source>
        <dbReference type="ARBA" id="ARBA00022840"/>
    </source>
</evidence>
<dbReference type="EMBL" id="AP018365">
    <property type="protein sequence ID" value="BBB01194.1"/>
    <property type="molecule type" value="Genomic_DNA"/>
</dbReference>
<dbReference type="AlphaFoldDB" id="A0A7U3UZ00"/>
<evidence type="ECO:0000256" key="9">
    <source>
        <dbReference type="ARBA" id="ARBA00023136"/>
    </source>
</evidence>
<dbReference type="GO" id="GO:0005524">
    <property type="term" value="F:ATP binding"/>
    <property type="evidence" value="ECO:0007669"/>
    <property type="project" value="UniProtKB-KW"/>
</dbReference>
<reference evidence="12 13" key="3">
    <citation type="journal article" date="2011" name="Nat. Chem. Biol.">
        <title>Reveromycin A biosynthesis uses RevG and RevJ for stereospecific spiroacetal formation.</title>
        <authorList>
            <person name="Takahashi S."/>
            <person name="Toyoda A."/>
            <person name="Sekiyama Y."/>
            <person name="Takagi H."/>
            <person name="Nogawa T."/>
            <person name="Uramoto M."/>
            <person name="Suzuki R."/>
            <person name="Koshino H."/>
            <person name="Kumano T."/>
            <person name="Panthee S."/>
            <person name="Dairi T."/>
            <person name="Ishikawa J."/>
            <person name="Ikeda H."/>
            <person name="Sakaki Y."/>
            <person name="Osada H."/>
        </authorList>
    </citation>
    <scope>NUCLEOTIDE SEQUENCE [LARGE SCALE GENOMIC DNA]</scope>
    <source>
        <strain evidence="12 13">SN-593</strain>
    </source>
</reference>
<comment type="subcellular location">
    <subcellularLocation>
        <location evidence="1">Cell membrane</location>
        <topology evidence="1">Peripheral membrane protein</topology>
    </subcellularLocation>
</comment>
<dbReference type="SMART" id="SM00382">
    <property type="entry name" value="AAA"/>
    <property type="match status" value="1"/>
</dbReference>
<dbReference type="SUPFAM" id="SSF52540">
    <property type="entry name" value="P-loop containing nucleoside triphosphate hydrolases"/>
    <property type="match status" value="1"/>
</dbReference>
<keyword evidence="13" id="KW-1185">Reference proteome</keyword>
<dbReference type="InterPro" id="IPR050388">
    <property type="entry name" value="ABC_Ni/Peptide_Import"/>
</dbReference>
<reference evidence="12 13" key="4">
    <citation type="journal article" date="2020" name="Sci. Rep.">
        <title>beta-carboline chemical signals induce reveromycin production through a LuxR family regulator in Streptomyces sp. SN-593.</title>
        <authorList>
            <person name="Panthee S."/>
            <person name="Kito N."/>
            <person name="Hayashi T."/>
            <person name="Shimizu T."/>
            <person name="Ishikawa J."/>
            <person name="Hamamoto H."/>
            <person name="Osada H."/>
            <person name="Takahashi S."/>
        </authorList>
    </citation>
    <scope>NUCLEOTIDE SEQUENCE [LARGE SCALE GENOMIC DNA]</scope>
    <source>
        <strain evidence="12 13">SN-593</strain>
    </source>
</reference>
<keyword evidence="4" id="KW-1003">Cell membrane</keyword>
<dbReference type="GO" id="GO:0005886">
    <property type="term" value="C:plasma membrane"/>
    <property type="evidence" value="ECO:0007669"/>
    <property type="project" value="UniProtKB-SubCell"/>
</dbReference>
<evidence type="ECO:0000256" key="8">
    <source>
        <dbReference type="ARBA" id="ARBA00022967"/>
    </source>
</evidence>
<dbReference type="KEGG" id="arev:RVR_8475"/>
<dbReference type="InterPro" id="IPR003593">
    <property type="entry name" value="AAA+_ATPase"/>
</dbReference>
<gene>
    <name evidence="12" type="ORF">RVR_8475</name>
</gene>
<dbReference type="PROSITE" id="PS50893">
    <property type="entry name" value="ABC_TRANSPORTER_2"/>
    <property type="match status" value="1"/>
</dbReference>
<feature type="region of interest" description="Disordered" evidence="10">
    <location>
        <begin position="314"/>
        <end position="387"/>
    </location>
</feature>
<dbReference type="Gene3D" id="3.40.50.300">
    <property type="entry name" value="P-loop containing nucleotide triphosphate hydrolases"/>
    <property type="match status" value="1"/>
</dbReference>
<dbReference type="InterPro" id="IPR027417">
    <property type="entry name" value="P-loop_NTPase"/>
</dbReference>
<dbReference type="CDD" id="cd03257">
    <property type="entry name" value="ABC_NikE_OppD_transporters"/>
    <property type="match status" value="1"/>
</dbReference>
<keyword evidence="5" id="KW-0997">Cell inner membrane</keyword>
<keyword evidence="3" id="KW-0813">Transport</keyword>
<dbReference type="Pfam" id="PF00005">
    <property type="entry name" value="ABC_tran"/>
    <property type="match status" value="1"/>
</dbReference>
<feature type="compositionally biased region" description="Low complexity" evidence="10">
    <location>
        <begin position="364"/>
        <end position="387"/>
    </location>
</feature>
<proteinExistence type="inferred from homology"/>
<comment type="similarity">
    <text evidence="2">Belongs to the ABC transporter superfamily.</text>
</comment>
<evidence type="ECO:0000256" key="3">
    <source>
        <dbReference type="ARBA" id="ARBA00022448"/>
    </source>
</evidence>
<feature type="domain" description="ABC transporter" evidence="11">
    <location>
        <begin position="51"/>
        <end position="299"/>
    </location>
</feature>
<dbReference type="PANTHER" id="PTHR43297:SF14">
    <property type="entry name" value="ATPASE AAA-TYPE CORE DOMAIN-CONTAINING PROTEIN"/>
    <property type="match status" value="1"/>
</dbReference>
<dbReference type="InterPro" id="IPR017871">
    <property type="entry name" value="ABC_transporter-like_CS"/>
</dbReference>
<keyword evidence="8" id="KW-1278">Translocase</keyword>
<dbReference type="PROSITE" id="PS00211">
    <property type="entry name" value="ABC_TRANSPORTER_1"/>
    <property type="match status" value="1"/>
</dbReference>
<evidence type="ECO:0000256" key="5">
    <source>
        <dbReference type="ARBA" id="ARBA00022519"/>
    </source>
</evidence>
<feature type="region of interest" description="Disordered" evidence="10">
    <location>
        <begin position="1"/>
        <end position="45"/>
    </location>
</feature>
<dbReference type="InterPro" id="IPR003439">
    <property type="entry name" value="ABC_transporter-like_ATP-bd"/>
</dbReference>
<evidence type="ECO:0000256" key="2">
    <source>
        <dbReference type="ARBA" id="ARBA00005417"/>
    </source>
</evidence>
<evidence type="ECO:0000256" key="6">
    <source>
        <dbReference type="ARBA" id="ARBA00022741"/>
    </source>
</evidence>
<dbReference type="PANTHER" id="PTHR43297">
    <property type="entry name" value="OLIGOPEPTIDE TRANSPORT ATP-BINDING PROTEIN APPD"/>
    <property type="match status" value="1"/>
</dbReference>
<reference evidence="12 13" key="2">
    <citation type="journal article" date="2011" name="J. Antibiot.">
        <title>Furaquinocins I and J: novel polyketide isoprenoid hybrid compounds from Streptomyces reveromyceticus SN-593.</title>
        <authorList>
            <person name="Panthee S."/>
            <person name="Takahashi S."/>
            <person name="Takagi H."/>
            <person name="Nogawa T."/>
            <person name="Oowada E."/>
            <person name="Uramoto M."/>
            <person name="Osada H."/>
        </authorList>
    </citation>
    <scope>NUCLEOTIDE SEQUENCE [LARGE SCALE GENOMIC DNA]</scope>
    <source>
        <strain evidence="12 13">SN-593</strain>
    </source>
</reference>
<organism evidence="12 13">
    <name type="scientific">Actinacidiphila reveromycinica</name>
    <dbReference type="NCBI Taxonomy" id="659352"/>
    <lineage>
        <taxon>Bacteria</taxon>
        <taxon>Bacillati</taxon>
        <taxon>Actinomycetota</taxon>
        <taxon>Actinomycetes</taxon>
        <taxon>Kitasatosporales</taxon>
        <taxon>Streptomycetaceae</taxon>
        <taxon>Actinacidiphila</taxon>
    </lineage>
</organism>
<evidence type="ECO:0000256" key="1">
    <source>
        <dbReference type="ARBA" id="ARBA00004202"/>
    </source>
</evidence>
<evidence type="ECO:0000256" key="10">
    <source>
        <dbReference type="SAM" id="MobiDB-lite"/>
    </source>
</evidence>
<keyword evidence="7 12" id="KW-0067">ATP-binding</keyword>